<dbReference type="RefSeq" id="XP_001262209.1">
    <property type="nucleotide sequence ID" value="XM_001262208.1"/>
</dbReference>
<dbReference type="KEGG" id="nfi:NFIA_099470"/>
<feature type="domain" description="Alcohol dehydrogenase-like N-terminal" evidence="3">
    <location>
        <begin position="28"/>
        <end position="90"/>
    </location>
</feature>
<dbReference type="Proteomes" id="UP000006702">
    <property type="component" value="Unassembled WGS sequence"/>
</dbReference>
<dbReference type="GeneID" id="4588471"/>
<proteinExistence type="inferred from homology"/>
<dbReference type="InterPro" id="IPR013154">
    <property type="entry name" value="ADH-like_N"/>
</dbReference>
<dbReference type="Pfam" id="PF08240">
    <property type="entry name" value="ADH_N"/>
    <property type="match status" value="1"/>
</dbReference>
<comment type="similarity">
    <text evidence="1">Belongs to the zinc-containing alcohol dehydrogenase family.</text>
</comment>
<protein>
    <recommendedName>
        <fullName evidence="3">Alcohol dehydrogenase-like N-terminal domain-containing protein</fullName>
    </recommendedName>
</protein>
<evidence type="ECO:0000259" key="3">
    <source>
        <dbReference type="Pfam" id="PF08240"/>
    </source>
</evidence>
<gene>
    <name evidence="4" type="ORF">NFIA_099470</name>
</gene>
<dbReference type="AlphaFoldDB" id="A1DBS2"/>
<reference evidence="5" key="1">
    <citation type="journal article" date="2008" name="PLoS Genet.">
        <title>Genomic islands in the pathogenic filamentous fungus Aspergillus fumigatus.</title>
        <authorList>
            <person name="Fedorova N.D."/>
            <person name="Khaldi N."/>
            <person name="Joardar V.S."/>
            <person name="Maiti R."/>
            <person name="Amedeo P."/>
            <person name="Anderson M.J."/>
            <person name="Crabtree J."/>
            <person name="Silva J.C."/>
            <person name="Badger J.H."/>
            <person name="Albarraq A."/>
            <person name="Angiuoli S."/>
            <person name="Bussey H."/>
            <person name="Bowyer P."/>
            <person name="Cotty P.J."/>
            <person name="Dyer P.S."/>
            <person name="Egan A."/>
            <person name="Galens K."/>
            <person name="Fraser-Liggett C.M."/>
            <person name="Haas B.J."/>
            <person name="Inman J.M."/>
            <person name="Kent R."/>
            <person name="Lemieux S."/>
            <person name="Malavazi I."/>
            <person name="Orvis J."/>
            <person name="Roemer T."/>
            <person name="Ronning C.M."/>
            <person name="Sundaram J.P."/>
            <person name="Sutton G."/>
            <person name="Turner G."/>
            <person name="Venter J.C."/>
            <person name="White O.R."/>
            <person name="Whitty B.R."/>
            <person name="Youngman P."/>
            <person name="Wolfe K.H."/>
            <person name="Goldman G.H."/>
            <person name="Wortman J.R."/>
            <person name="Jiang B."/>
            <person name="Denning D.W."/>
            <person name="Nierman W.C."/>
        </authorList>
    </citation>
    <scope>NUCLEOTIDE SEQUENCE [LARGE SCALE GENOMIC DNA]</scope>
    <source>
        <strain evidence="5">ATCC 1020 / DSM 3700 / CBS 544.65 / FGSC A1164 / JCM 1740 / NRRL 181 / WB 181</strain>
    </source>
</reference>
<dbReference type="OMA" id="VHGCNAT"/>
<evidence type="ECO:0000313" key="5">
    <source>
        <dbReference type="Proteomes" id="UP000006702"/>
    </source>
</evidence>
<evidence type="ECO:0000256" key="1">
    <source>
        <dbReference type="ARBA" id="ARBA00008072"/>
    </source>
</evidence>
<accession>A1DBS2</accession>
<dbReference type="EMBL" id="DS027694">
    <property type="protein sequence ID" value="EAW20312.1"/>
    <property type="molecule type" value="Genomic_DNA"/>
</dbReference>
<dbReference type="Gene3D" id="3.90.180.10">
    <property type="entry name" value="Medium-chain alcohol dehydrogenases, catalytic domain"/>
    <property type="match status" value="1"/>
</dbReference>
<dbReference type="HOGENOM" id="CLU_026673_16_8_1"/>
<dbReference type="VEuPathDB" id="FungiDB:NFIA_099470"/>
<dbReference type="InterPro" id="IPR047122">
    <property type="entry name" value="Trans-enoyl_RdTase-like"/>
</dbReference>
<dbReference type="eggNOG" id="KOG1198">
    <property type="taxonomic scope" value="Eukaryota"/>
</dbReference>
<keyword evidence="5" id="KW-1185">Reference proteome</keyword>
<organism evidence="4 5">
    <name type="scientific">Neosartorya fischeri (strain ATCC 1020 / DSM 3700 / CBS 544.65 / FGSC A1164 / JCM 1740 / NRRL 181 / WB 181)</name>
    <name type="common">Aspergillus fischerianus</name>
    <dbReference type="NCBI Taxonomy" id="331117"/>
    <lineage>
        <taxon>Eukaryota</taxon>
        <taxon>Fungi</taxon>
        <taxon>Dikarya</taxon>
        <taxon>Ascomycota</taxon>
        <taxon>Pezizomycotina</taxon>
        <taxon>Eurotiomycetes</taxon>
        <taxon>Eurotiomycetidae</taxon>
        <taxon>Eurotiales</taxon>
        <taxon>Aspergillaceae</taxon>
        <taxon>Aspergillus</taxon>
        <taxon>Aspergillus subgen. Fumigati</taxon>
    </lineage>
</organism>
<name>A1DBS2_NEOFI</name>
<dbReference type="InterPro" id="IPR011032">
    <property type="entry name" value="GroES-like_sf"/>
</dbReference>
<sequence length="103" mass="11071">MSMMKAIKVTGHGNVEIQAVPLPRLRGDYVLCKVRHVAINLTDWKHIDLVPVPGATSGCDFSGVVEEVGPAVSKHWQKGDRLAAFVHGCNATELEDGCFAGES</sequence>
<dbReference type="PANTHER" id="PTHR45348">
    <property type="entry name" value="HYPOTHETICAL OXIDOREDUCTASE (EUROFUNG)"/>
    <property type="match status" value="1"/>
</dbReference>
<dbReference type="SUPFAM" id="SSF50129">
    <property type="entry name" value="GroES-like"/>
    <property type="match status" value="1"/>
</dbReference>
<dbReference type="GO" id="GO:0016651">
    <property type="term" value="F:oxidoreductase activity, acting on NAD(P)H"/>
    <property type="evidence" value="ECO:0007669"/>
    <property type="project" value="InterPro"/>
</dbReference>
<evidence type="ECO:0000313" key="4">
    <source>
        <dbReference type="EMBL" id="EAW20312.1"/>
    </source>
</evidence>
<evidence type="ECO:0000256" key="2">
    <source>
        <dbReference type="ARBA" id="ARBA00023002"/>
    </source>
</evidence>
<keyword evidence="2" id="KW-0560">Oxidoreductase</keyword>
<dbReference type="PANTHER" id="PTHR45348:SF2">
    <property type="entry name" value="ZINC-TYPE ALCOHOL DEHYDROGENASE-LIKE PROTEIN C2E1P3.01"/>
    <property type="match status" value="1"/>
</dbReference>
<dbReference type="OrthoDB" id="9992527at2759"/>